<evidence type="ECO:0000256" key="1">
    <source>
        <dbReference type="SAM" id="MobiDB-lite"/>
    </source>
</evidence>
<dbReference type="InterPro" id="IPR025255">
    <property type="entry name" value="DUF4202"/>
</dbReference>
<proteinExistence type="predicted"/>
<reference evidence="2 3" key="1">
    <citation type="submission" date="2021-12" db="EMBL/GenBank/DDBJ databases">
        <title>High titer production of polyol ester of fatty acids by Rhodotorula paludigena BS15 towards product separation-free biomass refinery.</title>
        <authorList>
            <person name="Mano J."/>
            <person name="Ono H."/>
            <person name="Tanaka T."/>
            <person name="Naito K."/>
            <person name="Sushida H."/>
            <person name="Ike M."/>
            <person name="Tokuyasu K."/>
            <person name="Kitaoka M."/>
        </authorList>
    </citation>
    <scope>NUCLEOTIDE SEQUENCE [LARGE SCALE GENOMIC DNA]</scope>
    <source>
        <strain evidence="2 3">BS15</strain>
    </source>
</reference>
<sequence length="276" mass="30139">MASSLPPLVQPRATPAPPPADYPSTPAFTPSPRFLVALASFRAMHLSDPAAAGSAADAPAGTPSLEYHSTLESYTRKLSALSTVDAVRRGPGEALLLAANSQHIRRWEKPRKDWPEGLSGYKTWRTALNKFHADIAHDVMRQAGYLEDSEEDAALFARVRDLLLKRTLMRPPLPAREDELRDPEAHLFEDAICLTFLSLEFTSFSTSYIAPTATADDRATAPSAEEAAARRDKLVTIVRKTWSKMGPLGRDVAVRELVGALGEKERQVVLDAVAQA</sequence>
<name>A0AAV5GPT5_9BASI</name>
<protein>
    <recommendedName>
        <fullName evidence="4">Glutamyl-tRNA synthetase</fullName>
    </recommendedName>
</protein>
<dbReference type="PANTHER" id="PTHR41729">
    <property type="entry name" value="GLUTAMYL-TRNA SYNTHETASE"/>
    <property type="match status" value="1"/>
</dbReference>
<accession>A0AAV5GPT5</accession>
<dbReference type="Proteomes" id="UP001342314">
    <property type="component" value="Unassembled WGS sequence"/>
</dbReference>
<dbReference type="EMBL" id="BQKY01000018">
    <property type="protein sequence ID" value="GJN94606.1"/>
    <property type="molecule type" value="Genomic_DNA"/>
</dbReference>
<gene>
    <name evidence="2" type="ORF">Rhopal_007689-T1</name>
</gene>
<feature type="compositionally biased region" description="Low complexity" evidence="1">
    <location>
        <begin position="1"/>
        <end position="13"/>
    </location>
</feature>
<evidence type="ECO:0008006" key="4">
    <source>
        <dbReference type="Google" id="ProtNLM"/>
    </source>
</evidence>
<comment type="caution">
    <text evidence="2">The sequence shown here is derived from an EMBL/GenBank/DDBJ whole genome shotgun (WGS) entry which is preliminary data.</text>
</comment>
<evidence type="ECO:0000313" key="3">
    <source>
        <dbReference type="Proteomes" id="UP001342314"/>
    </source>
</evidence>
<keyword evidence="3" id="KW-1185">Reference proteome</keyword>
<dbReference type="PANTHER" id="PTHR41729:SF1">
    <property type="entry name" value="GLUTAMYL-TRNA SYNTHETASE"/>
    <property type="match status" value="1"/>
</dbReference>
<dbReference type="AlphaFoldDB" id="A0AAV5GPT5"/>
<feature type="region of interest" description="Disordered" evidence="1">
    <location>
        <begin position="1"/>
        <end position="26"/>
    </location>
</feature>
<dbReference type="Pfam" id="PF13875">
    <property type="entry name" value="DUF4202"/>
    <property type="match status" value="1"/>
</dbReference>
<evidence type="ECO:0000313" key="2">
    <source>
        <dbReference type="EMBL" id="GJN94606.1"/>
    </source>
</evidence>
<organism evidence="2 3">
    <name type="scientific">Rhodotorula paludigena</name>
    <dbReference type="NCBI Taxonomy" id="86838"/>
    <lineage>
        <taxon>Eukaryota</taxon>
        <taxon>Fungi</taxon>
        <taxon>Dikarya</taxon>
        <taxon>Basidiomycota</taxon>
        <taxon>Pucciniomycotina</taxon>
        <taxon>Microbotryomycetes</taxon>
        <taxon>Sporidiobolales</taxon>
        <taxon>Sporidiobolaceae</taxon>
        <taxon>Rhodotorula</taxon>
    </lineage>
</organism>